<dbReference type="Proteomes" id="UP000058857">
    <property type="component" value="Chromosome 1"/>
</dbReference>
<sequence length="44" mass="5206">MFVQLKYNDLGLKNFIIKTYGVVFQMNEVGMYPYIGFTLFAIDY</sequence>
<dbReference type="EMBL" id="CP012029">
    <property type="protein sequence ID" value="ALO26581.1"/>
    <property type="molecule type" value="Genomic_DNA"/>
</dbReference>
<protein>
    <submittedName>
        <fullName evidence="1">Uncharacterized protein</fullName>
    </submittedName>
</protein>
<evidence type="ECO:0000313" key="2">
    <source>
        <dbReference type="Proteomes" id="UP000058857"/>
    </source>
</evidence>
<accession>A0A0S2ISV0</accession>
<organism evidence="1">
    <name type="scientific">Leptospira borgpetersenii serovar Ballum</name>
    <dbReference type="NCBI Taxonomy" id="280505"/>
    <lineage>
        <taxon>Bacteria</taxon>
        <taxon>Pseudomonadati</taxon>
        <taxon>Spirochaetota</taxon>
        <taxon>Spirochaetia</taxon>
        <taxon>Leptospirales</taxon>
        <taxon>Leptospiraceae</taxon>
        <taxon>Leptospira</taxon>
    </lineage>
</organism>
<gene>
    <name evidence="1" type="ORF">LBBP_02332</name>
</gene>
<evidence type="ECO:0000313" key="1">
    <source>
        <dbReference type="EMBL" id="ALO26581.1"/>
    </source>
</evidence>
<reference evidence="1 2" key="1">
    <citation type="journal article" date="2015" name="PLoS Negl. Trop. Dis.">
        <title>Distribution of Plasmids in Distinct Leptospira Pathogenic Species.</title>
        <authorList>
            <person name="Wang Y."/>
            <person name="Zhuang X."/>
            <person name="Zhong Y."/>
            <person name="Zhang C."/>
            <person name="Zhang Y."/>
            <person name="Zeng L."/>
            <person name="Zhu Y."/>
            <person name="He P."/>
            <person name="Dong K."/>
            <person name="Pal U."/>
            <person name="Guo X."/>
            <person name="Qin J."/>
        </authorList>
    </citation>
    <scope>NUCLEOTIDE SEQUENCE [LARGE SCALE GENOMIC DNA]</scope>
    <source>
        <strain evidence="1 2">56604</strain>
    </source>
</reference>
<dbReference type="AlphaFoldDB" id="A0A0S2ISV0"/>
<proteinExistence type="predicted"/>
<name>A0A0S2ISV0_LEPBO</name>